<reference evidence="2" key="1">
    <citation type="submission" date="2018-05" db="EMBL/GenBank/DDBJ databases">
        <authorList>
            <person name="Lanie J.A."/>
            <person name="Ng W.-L."/>
            <person name="Kazmierczak K.M."/>
            <person name="Andrzejewski T.M."/>
            <person name="Davidsen T.M."/>
            <person name="Wayne K.J."/>
            <person name="Tettelin H."/>
            <person name="Glass J.I."/>
            <person name="Rusch D."/>
            <person name="Podicherti R."/>
            <person name="Tsui H.-C.T."/>
            <person name="Winkler M.E."/>
        </authorList>
    </citation>
    <scope>NUCLEOTIDE SEQUENCE</scope>
</reference>
<proteinExistence type="predicted"/>
<evidence type="ECO:0000313" key="2">
    <source>
        <dbReference type="EMBL" id="SVE22775.1"/>
    </source>
</evidence>
<dbReference type="InterPro" id="IPR003439">
    <property type="entry name" value="ABC_transporter-like_ATP-bd"/>
</dbReference>
<feature type="non-terminal residue" evidence="2">
    <location>
        <position position="34"/>
    </location>
</feature>
<name>A0A383BTX4_9ZZZZ</name>
<organism evidence="2">
    <name type="scientific">marine metagenome</name>
    <dbReference type="NCBI Taxonomy" id="408172"/>
    <lineage>
        <taxon>unclassified sequences</taxon>
        <taxon>metagenomes</taxon>
        <taxon>ecological metagenomes</taxon>
    </lineage>
</organism>
<dbReference type="SUPFAM" id="SSF52540">
    <property type="entry name" value="P-loop containing nucleoside triphosphate hydrolases"/>
    <property type="match status" value="1"/>
</dbReference>
<feature type="domain" description="ABC transporter" evidence="1">
    <location>
        <begin position="3"/>
        <end position="33"/>
    </location>
</feature>
<dbReference type="AlphaFoldDB" id="A0A383BTX4"/>
<dbReference type="Pfam" id="PF00005">
    <property type="entry name" value="ABC_tran"/>
    <property type="match status" value="1"/>
</dbReference>
<dbReference type="GO" id="GO:0005524">
    <property type="term" value="F:ATP binding"/>
    <property type="evidence" value="ECO:0007669"/>
    <property type="project" value="InterPro"/>
</dbReference>
<dbReference type="EMBL" id="UINC01202800">
    <property type="protein sequence ID" value="SVE22775.1"/>
    <property type="molecule type" value="Genomic_DNA"/>
</dbReference>
<dbReference type="InterPro" id="IPR027417">
    <property type="entry name" value="P-loop_NTPase"/>
</dbReference>
<protein>
    <recommendedName>
        <fullName evidence="1">ABC transporter domain-containing protein</fullName>
    </recommendedName>
</protein>
<dbReference type="Gene3D" id="3.40.50.300">
    <property type="entry name" value="P-loop containing nucleotide triphosphate hydrolases"/>
    <property type="match status" value="1"/>
</dbReference>
<sequence>MILRKVDFDINQGEIFGLLGPNGAGKSVTFNAVL</sequence>
<evidence type="ECO:0000259" key="1">
    <source>
        <dbReference type="Pfam" id="PF00005"/>
    </source>
</evidence>
<dbReference type="GO" id="GO:0016887">
    <property type="term" value="F:ATP hydrolysis activity"/>
    <property type="evidence" value="ECO:0007669"/>
    <property type="project" value="InterPro"/>
</dbReference>
<gene>
    <name evidence="2" type="ORF">METZ01_LOCUS475629</name>
</gene>
<accession>A0A383BTX4</accession>